<sequence length="397" mass="43487">MSENNPSEFPVASPWKVAIIGAGLGGLTAALALRKQGIDAQIYEKARELRPVGAGLTLFPNGLNSLHAIDAGIVESLKRAGSQTRMLNLKKSTGEVITQSPILLMEKYGQPMLNIRWSRLQEILAAALPTDAIHLNSRCIGFQQNDQAVEVYFEDGKKVQADLLIGADGINSAVRQTLIGDGSPHYSGRLSWRGVVQYRHELLHSDESTFTLGTDGKNFNLIDVGSGYIYWVAGALWADDNCLQNAAEVKSRVLEVFAEWAEPVQALVEATNAKDIVERPIYDRPPLQSWSQGRVTLLGDAAHPVVPVLGQGANMAFEDASDLQECLCYAPSIETALASYENSRIHRTQVIQARSAFQGARSYDADSDTFLRGVAEQAQMSQSEFEDWLYSYKGTKL</sequence>
<evidence type="ECO:0000256" key="2">
    <source>
        <dbReference type="ARBA" id="ARBA00022630"/>
    </source>
</evidence>
<reference evidence="6" key="2">
    <citation type="journal article" date="2022" name="Microbiol. Resour. Announc.">
        <title>Metagenome Sequencing to Explore Phylogenomics of Terrestrial Cyanobacteria.</title>
        <authorList>
            <person name="Ward R.D."/>
            <person name="Stajich J.E."/>
            <person name="Johansen J.R."/>
            <person name="Huntemann M."/>
            <person name="Clum A."/>
            <person name="Foster B."/>
            <person name="Foster B."/>
            <person name="Roux S."/>
            <person name="Palaniappan K."/>
            <person name="Varghese N."/>
            <person name="Mukherjee S."/>
            <person name="Reddy T.B.K."/>
            <person name="Daum C."/>
            <person name="Copeland A."/>
            <person name="Chen I.A."/>
            <person name="Ivanova N.N."/>
            <person name="Kyrpides N.C."/>
            <person name="Shapiro N."/>
            <person name="Eloe-Fadrosh E.A."/>
            <person name="Pietrasiak N."/>
        </authorList>
    </citation>
    <scope>NUCLEOTIDE SEQUENCE</scope>
    <source>
        <strain evidence="6">JT2-VF2</strain>
    </source>
</reference>
<dbReference type="EMBL" id="JAHHHN010000010">
    <property type="protein sequence ID" value="MBW4563099.1"/>
    <property type="molecule type" value="Genomic_DNA"/>
</dbReference>
<dbReference type="InterPro" id="IPR002938">
    <property type="entry name" value="FAD-bd"/>
</dbReference>
<dbReference type="SUPFAM" id="SSF51905">
    <property type="entry name" value="FAD/NAD(P)-binding domain"/>
    <property type="match status" value="1"/>
</dbReference>
<evidence type="ECO:0000256" key="4">
    <source>
        <dbReference type="ARBA" id="ARBA00023002"/>
    </source>
</evidence>
<dbReference type="PRINTS" id="PR00420">
    <property type="entry name" value="RNGMNOXGNASE"/>
</dbReference>
<dbReference type="PANTHER" id="PTHR46496">
    <property type="match status" value="1"/>
</dbReference>
<dbReference type="PANTHER" id="PTHR46496:SF1">
    <property type="entry name" value="ZEAXANTHIN EPOXIDASE, CHLOROPLASTIC"/>
    <property type="match status" value="1"/>
</dbReference>
<keyword evidence="4" id="KW-0560">Oxidoreductase</keyword>
<accession>A0A951Q022</accession>
<reference evidence="6" key="1">
    <citation type="submission" date="2021-05" db="EMBL/GenBank/DDBJ databases">
        <authorList>
            <person name="Pietrasiak N."/>
            <person name="Ward R."/>
            <person name="Stajich J.E."/>
            <person name="Kurbessoian T."/>
        </authorList>
    </citation>
    <scope>NUCLEOTIDE SEQUENCE</scope>
    <source>
        <strain evidence="6">JT2-VF2</strain>
    </source>
</reference>
<protein>
    <submittedName>
        <fullName evidence="6">FAD-dependent monooxygenase</fullName>
    </submittedName>
</protein>
<evidence type="ECO:0000256" key="3">
    <source>
        <dbReference type="ARBA" id="ARBA00022827"/>
    </source>
</evidence>
<dbReference type="Pfam" id="PF01494">
    <property type="entry name" value="FAD_binding_3"/>
    <property type="match status" value="1"/>
</dbReference>
<evidence type="ECO:0000313" key="6">
    <source>
        <dbReference type="EMBL" id="MBW4563099.1"/>
    </source>
</evidence>
<dbReference type="Gene3D" id="3.50.50.60">
    <property type="entry name" value="FAD/NAD(P)-binding domain"/>
    <property type="match status" value="1"/>
</dbReference>
<keyword evidence="6" id="KW-0503">Monooxygenase</keyword>
<gene>
    <name evidence="6" type="ORF">KME32_18505</name>
</gene>
<dbReference type="GO" id="GO:0071949">
    <property type="term" value="F:FAD binding"/>
    <property type="evidence" value="ECO:0007669"/>
    <property type="project" value="InterPro"/>
</dbReference>
<comment type="caution">
    <text evidence="6">The sequence shown here is derived from an EMBL/GenBank/DDBJ whole genome shotgun (WGS) entry which is preliminary data.</text>
</comment>
<comment type="cofactor">
    <cofactor evidence="1">
        <name>FAD</name>
        <dbReference type="ChEBI" id="CHEBI:57692"/>
    </cofactor>
</comment>
<dbReference type="Proteomes" id="UP000715781">
    <property type="component" value="Unassembled WGS sequence"/>
</dbReference>
<evidence type="ECO:0000256" key="1">
    <source>
        <dbReference type="ARBA" id="ARBA00001974"/>
    </source>
</evidence>
<organism evidence="6 7">
    <name type="scientific">Mojavia pulchra JT2-VF2</name>
    <dbReference type="NCBI Taxonomy" id="287848"/>
    <lineage>
        <taxon>Bacteria</taxon>
        <taxon>Bacillati</taxon>
        <taxon>Cyanobacteriota</taxon>
        <taxon>Cyanophyceae</taxon>
        <taxon>Nostocales</taxon>
        <taxon>Nostocaceae</taxon>
    </lineage>
</organism>
<evidence type="ECO:0000259" key="5">
    <source>
        <dbReference type="Pfam" id="PF01494"/>
    </source>
</evidence>
<dbReference type="AlphaFoldDB" id="A0A951Q022"/>
<keyword evidence="3" id="KW-0274">FAD</keyword>
<evidence type="ECO:0000313" key="7">
    <source>
        <dbReference type="Proteomes" id="UP000715781"/>
    </source>
</evidence>
<keyword evidence="2" id="KW-0285">Flavoprotein</keyword>
<proteinExistence type="predicted"/>
<dbReference type="GO" id="GO:0004497">
    <property type="term" value="F:monooxygenase activity"/>
    <property type="evidence" value="ECO:0007669"/>
    <property type="project" value="UniProtKB-KW"/>
</dbReference>
<name>A0A951Q022_9NOST</name>
<feature type="domain" description="FAD-binding" evidence="5">
    <location>
        <begin position="16"/>
        <end position="349"/>
    </location>
</feature>
<dbReference type="InterPro" id="IPR036188">
    <property type="entry name" value="FAD/NAD-bd_sf"/>
</dbReference>